<keyword evidence="2" id="KW-1185">Reference proteome</keyword>
<protein>
    <submittedName>
        <fullName evidence="1">Uncharacterized protein</fullName>
    </submittedName>
</protein>
<organism evidence="1 2">
    <name type="scientific">Dreissena polymorpha</name>
    <name type="common">Zebra mussel</name>
    <name type="synonym">Mytilus polymorpha</name>
    <dbReference type="NCBI Taxonomy" id="45954"/>
    <lineage>
        <taxon>Eukaryota</taxon>
        <taxon>Metazoa</taxon>
        <taxon>Spiralia</taxon>
        <taxon>Lophotrochozoa</taxon>
        <taxon>Mollusca</taxon>
        <taxon>Bivalvia</taxon>
        <taxon>Autobranchia</taxon>
        <taxon>Heteroconchia</taxon>
        <taxon>Euheterodonta</taxon>
        <taxon>Imparidentia</taxon>
        <taxon>Neoheterodontei</taxon>
        <taxon>Myida</taxon>
        <taxon>Dreissenoidea</taxon>
        <taxon>Dreissenidae</taxon>
        <taxon>Dreissena</taxon>
    </lineage>
</organism>
<reference evidence="1" key="2">
    <citation type="submission" date="2020-11" db="EMBL/GenBank/DDBJ databases">
        <authorList>
            <person name="McCartney M.A."/>
            <person name="Auch B."/>
            <person name="Kono T."/>
            <person name="Mallez S."/>
            <person name="Becker A."/>
            <person name="Gohl D.M."/>
            <person name="Silverstein K.A.T."/>
            <person name="Koren S."/>
            <person name="Bechman K.B."/>
            <person name="Herman A."/>
            <person name="Abrahante J.E."/>
            <person name="Garbe J."/>
        </authorList>
    </citation>
    <scope>NUCLEOTIDE SEQUENCE</scope>
    <source>
        <strain evidence="1">Duluth1</strain>
        <tissue evidence="1">Whole animal</tissue>
    </source>
</reference>
<accession>A0A9D4END6</accession>
<comment type="caution">
    <text evidence="1">The sequence shown here is derived from an EMBL/GenBank/DDBJ whole genome shotgun (WGS) entry which is preliminary data.</text>
</comment>
<reference evidence="1" key="1">
    <citation type="journal article" date="2019" name="bioRxiv">
        <title>The Genome of the Zebra Mussel, Dreissena polymorpha: A Resource for Invasive Species Research.</title>
        <authorList>
            <person name="McCartney M.A."/>
            <person name="Auch B."/>
            <person name="Kono T."/>
            <person name="Mallez S."/>
            <person name="Zhang Y."/>
            <person name="Obille A."/>
            <person name="Becker A."/>
            <person name="Abrahante J.E."/>
            <person name="Garbe J."/>
            <person name="Badalamenti J.P."/>
            <person name="Herman A."/>
            <person name="Mangelson H."/>
            <person name="Liachko I."/>
            <person name="Sullivan S."/>
            <person name="Sone E.D."/>
            <person name="Koren S."/>
            <person name="Silverstein K.A.T."/>
            <person name="Beckman K.B."/>
            <person name="Gohl D.M."/>
        </authorList>
    </citation>
    <scope>NUCLEOTIDE SEQUENCE</scope>
    <source>
        <strain evidence="1">Duluth1</strain>
        <tissue evidence="1">Whole animal</tissue>
    </source>
</reference>
<dbReference type="AlphaFoldDB" id="A0A9D4END6"/>
<evidence type="ECO:0000313" key="1">
    <source>
        <dbReference type="EMBL" id="KAH3782473.1"/>
    </source>
</evidence>
<proteinExistence type="predicted"/>
<sequence length="81" mass="8867">MKQHVTEPAHVLGHTLDVVITRESANTISNIEITDPGFSDNTGKASRDHFAVLFQAVSAKSPPIKKTVTFRKLCSFDVESV</sequence>
<name>A0A9D4END6_DREPO</name>
<dbReference type="Proteomes" id="UP000828390">
    <property type="component" value="Unassembled WGS sequence"/>
</dbReference>
<gene>
    <name evidence="1" type="ORF">DPMN_160387</name>
</gene>
<dbReference type="EMBL" id="JAIWYP010000008">
    <property type="protein sequence ID" value="KAH3782473.1"/>
    <property type="molecule type" value="Genomic_DNA"/>
</dbReference>
<evidence type="ECO:0000313" key="2">
    <source>
        <dbReference type="Proteomes" id="UP000828390"/>
    </source>
</evidence>